<feature type="compositionally biased region" description="Polar residues" evidence="1">
    <location>
        <begin position="197"/>
        <end position="209"/>
    </location>
</feature>
<protein>
    <recommendedName>
        <fullName evidence="4">DUF4355 domain-containing protein</fullName>
    </recommendedName>
</protein>
<feature type="region of interest" description="Disordered" evidence="1">
    <location>
        <begin position="12"/>
        <end position="59"/>
    </location>
</feature>
<comment type="caution">
    <text evidence="2">The sequence shown here is derived from an EMBL/GenBank/DDBJ whole genome shotgun (WGS) entry which is preliminary data.</text>
</comment>
<evidence type="ECO:0000313" key="3">
    <source>
        <dbReference type="Proteomes" id="UP000219775"/>
    </source>
</evidence>
<dbReference type="AlphaFoldDB" id="A0A2B5KFD2"/>
<evidence type="ECO:0000256" key="1">
    <source>
        <dbReference type="SAM" id="MobiDB-lite"/>
    </source>
</evidence>
<reference evidence="2 3" key="1">
    <citation type="submission" date="2017-09" db="EMBL/GenBank/DDBJ databases">
        <title>Large-scale bioinformatics analysis of Bacillus genomes uncovers conserved roles of natural products in bacterial physiology.</title>
        <authorList>
            <consortium name="Agbiome Team Llc"/>
            <person name="Bleich R.M."/>
            <person name="Grubbs K.J."/>
            <person name="Santa Maria K.C."/>
            <person name="Allen S.E."/>
            <person name="Farag S."/>
            <person name="Shank E.A."/>
            <person name="Bowers A."/>
        </authorList>
    </citation>
    <scope>NUCLEOTIDE SEQUENCE [LARGE SCALE GENOMIC DNA]</scope>
    <source>
        <strain evidence="2 3">AFS009893</strain>
    </source>
</reference>
<feature type="compositionally biased region" description="Pro residues" evidence="1">
    <location>
        <begin position="47"/>
        <end position="58"/>
    </location>
</feature>
<evidence type="ECO:0008006" key="4">
    <source>
        <dbReference type="Google" id="ProtNLM"/>
    </source>
</evidence>
<dbReference type="EMBL" id="NUDP01000005">
    <property type="protein sequence ID" value="PEM73254.1"/>
    <property type="molecule type" value="Genomic_DNA"/>
</dbReference>
<sequence length="222" mass="24913">MFKPRLRVKEMQHFNNLPPGDPTTHTTEGSITNTTLGGGDPNVTPETTPPAQEPPVQPPVTFTQEQMDEVKQQQEASFLKKLGVENLDQLKQTVKGWNEYQESQKTEQEKINEKLTTFETQLKEKDESLFNSQAQIAALKLDIKEEKNLNAVITLAKTKVNDDVDITKAIKMVVEEFPHFKGVVEQPPADPGKPKPTFSNGQHQQTTMSESDKWAAAFGIKK</sequence>
<feature type="compositionally biased region" description="Polar residues" evidence="1">
    <location>
        <begin position="23"/>
        <end position="35"/>
    </location>
</feature>
<gene>
    <name evidence="2" type="ORF">CN613_01995</name>
</gene>
<proteinExistence type="predicted"/>
<dbReference type="RefSeq" id="WP_098039973.1">
    <property type="nucleotide sequence ID" value="NZ_NUBT01000058.1"/>
</dbReference>
<feature type="region of interest" description="Disordered" evidence="1">
    <location>
        <begin position="183"/>
        <end position="222"/>
    </location>
</feature>
<name>A0A2B5KFD2_9BACI</name>
<evidence type="ECO:0000313" key="2">
    <source>
        <dbReference type="EMBL" id="PEM73254.1"/>
    </source>
</evidence>
<accession>A0A2B5KFD2</accession>
<dbReference type="Proteomes" id="UP000219775">
    <property type="component" value="Unassembled WGS sequence"/>
</dbReference>
<organism evidence="2 3">
    <name type="scientific">Bacillus pseudomycoides</name>
    <dbReference type="NCBI Taxonomy" id="64104"/>
    <lineage>
        <taxon>Bacteria</taxon>
        <taxon>Bacillati</taxon>
        <taxon>Bacillota</taxon>
        <taxon>Bacilli</taxon>
        <taxon>Bacillales</taxon>
        <taxon>Bacillaceae</taxon>
        <taxon>Bacillus</taxon>
        <taxon>Bacillus cereus group</taxon>
    </lineage>
</organism>